<dbReference type="InterPro" id="IPR046936">
    <property type="entry name" value="BIM1-like"/>
</dbReference>
<protein>
    <recommendedName>
        <fullName evidence="10">Copper acquisition factor BIM1-like domain-containing protein</fullName>
    </recommendedName>
</protein>
<sequence>MPSFKNLALLFLAAQSTTAHFLLHYPTTIGFSDDDEGTAPCGSFTVDFSTDNITNFHVDSDVIAVESTHPAAIWLFRATLDTTASGNWTDLLPAVSQDSLGAFCEKGIVVPSSWAGQRGVISVVQDATDGLLYQCAAVNFVSGSSNSTPSSCTNVTGLTATFTQASALSSIPASATGSATSTAATGTGTGKSAAGALRPVEYGAFGALSWVVVVGGATVLVALL</sequence>
<dbReference type="OrthoDB" id="2146436at2759"/>
<keyword evidence="5 8" id="KW-0472">Membrane</keyword>
<keyword evidence="12" id="KW-1185">Reference proteome</keyword>
<dbReference type="InterPro" id="IPR046530">
    <property type="entry name" value="BIM1-like_dom"/>
</dbReference>
<evidence type="ECO:0000256" key="9">
    <source>
        <dbReference type="SAM" id="SignalP"/>
    </source>
</evidence>
<keyword evidence="3" id="KW-0336">GPI-anchor</keyword>
<gene>
    <name evidence="11" type="ORF">PAC_07123</name>
</gene>
<dbReference type="GO" id="GO:0005886">
    <property type="term" value="C:plasma membrane"/>
    <property type="evidence" value="ECO:0007669"/>
    <property type="project" value="UniProtKB-SubCell"/>
</dbReference>
<dbReference type="STRING" id="576137.A0A1L7WWV2"/>
<evidence type="ECO:0000256" key="7">
    <source>
        <dbReference type="ARBA" id="ARBA00023288"/>
    </source>
</evidence>
<dbReference type="CDD" id="cd21176">
    <property type="entry name" value="LPMO_auxiliary-like"/>
    <property type="match status" value="1"/>
</dbReference>
<reference evidence="11 12" key="1">
    <citation type="submission" date="2016-03" db="EMBL/GenBank/DDBJ databases">
        <authorList>
            <person name="Ploux O."/>
        </authorList>
    </citation>
    <scope>NUCLEOTIDE SEQUENCE [LARGE SCALE GENOMIC DNA]</scope>
    <source>
        <strain evidence="11 12">UAMH 11012</strain>
    </source>
</reference>
<comment type="subcellular location">
    <subcellularLocation>
        <location evidence="1">Cell membrane</location>
        <topology evidence="1">Lipid-anchor</topology>
        <topology evidence="1">GPI-anchor</topology>
    </subcellularLocation>
</comment>
<keyword evidence="4 9" id="KW-0732">Signal</keyword>
<name>A0A1L7WWV2_9HELO</name>
<feature type="transmembrane region" description="Helical" evidence="8">
    <location>
        <begin position="202"/>
        <end position="223"/>
    </location>
</feature>
<evidence type="ECO:0000256" key="4">
    <source>
        <dbReference type="ARBA" id="ARBA00022729"/>
    </source>
</evidence>
<evidence type="ECO:0000256" key="8">
    <source>
        <dbReference type="SAM" id="Phobius"/>
    </source>
</evidence>
<keyword evidence="8" id="KW-0812">Transmembrane</keyword>
<dbReference type="Pfam" id="PF20238">
    <property type="entry name" value="BIM1-like_dom"/>
    <property type="match status" value="1"/>
</dbReference>
<keyword evidence="2" id="KW-1003">Cell membrane</keyword>
<proteinExistence type="predicted"/>
<dbReference type="GO" id="GO:0098552">
    <property type="term" value="C:side of membrane"/>
    <property type="evidence" value="ECO:0007669"/>
    <property type="project" value="UniProtKB-KW"/>
</dbReference>
<dbReference type="Proteomes" id="UP000184330">
    <property type="component" value="Unassembled WGS sequence"/>
</dbReference>
<evidence type="ECO:0000256" key="2">
    <source>
        <dbReference type="ARBA" id="ARBA00022475"/>
    </source>
</evidence>
<feature type="signal peptide" evidence="9">
    <location>
        <begin position="1"/>
        <end position="19"/>
    </location>
</feature>
<evidence type="ECO:0000256" key="3">
    <source>
        <dbReference type="ARBA" id="ARBA00022622"/>
    </source>
</evidence>
<evidence type="ECO:0000256" key="5">
    <source>
        <dbReference type="ARBA" id="ARBA00023136"/>
    </source>
</evidence>
<dbReference type="PANTHER" id="PTHR34992:SF1">
    <property type="entry name" value="COPPER ACQUISITION FACTOR BIM1-LIKE DOMAIN-CONTAINING PROTEIN"/>
    <property type="match status" value="1"/>
</dbReference>
<evidence type="ECO:0000313" key="11">
    <source>
        <dbReference type="EMBL" id="CZR57233.1"/>
    </source>
</evidence>
<keyword evidence="6" id="KW-0325">Glycoprotein</keyword>
<evidence type="ECO:0000256" key="6">
    <source>
        <dbReference type="ARBA" id="ARBA00023180"/>
    </source>
</evidence>
<evidence type="ECO:0000259" key="10">
    <source>
        <dbReference type="Pfam" id="PF20238"/>
    </source>
</evidence>
<keyword evidence="8" id="KW-1133">Transmembrane helix</keyword>
<evidence type="ECO:0000256" key="1">
    <source>
        <dbReference type="ARBA" id="ARBA00004609"/>
    </source>
</evidence>
<keyword evidence="7" id="KW-0449">Lipoprotein</keyword>
<evidence type="ECO:0000313" key="12">
    <source>
        <dbReference type="Proteomes" id="UP000184330"/>
    </source>
</evidence>
<dbReference type="PANTHER" id="PTHR34992">
    <property type="entry name" value="HYPHAL ANASTAMOSIS-7 PROTEIN"/>
    <property type="match status" value="1"/>
</dbReference>
<organism evidence="11 12">
    <name type="scientific">Phialocephala subalpina</name>
    <dbReference type="NCBI Taxonomy" id="576137"/>
    <lineage>
        <taxon>Eukaryota</taxon>
        <taxon>Fungi</taxon>
        <taxon>Dikarya</taxon>
        <taxon>Ascomycota</taxon>
        <taxon>Pezizomycotina</taxon>
        <taxon>Leotiomycetes</taxon>
        <taxon>Helotiales</taxon>
        <taxon>Mollisiaceae</taxon>
        <taxon>Phialocephala</taxon>
        <taxon>Phialocephala fortinii species complex</taxon>
    </lineage>
</organism>
<feature type="chain" id="PRO_5012860478" description="Copper acquisition factor BIM1-like domain-containing protein" evidence="9">
    <location>
        <begin position="20"/>
        <end position="224"/>
    </location>
</feature>
<dbReference type="AlphaFoldDB" id="A0A1L7WWV2"/>
<feature type="domain" description="Copper acquisition factor BIM1-like" evidence="10">
    <location>
        <begin position="19"/>
        <end position="157"/>
    </location>
</feature>
<accession>A0A1L7WWV2</accession>
<dbReference type="EMBL" id="FJOG01000009">
    <property type="protein sequence ID" value="CZR57233.1"/>
    <property type="molecule type" value="Genomic_DNA"/>
</dbReference>